<feature type="domain" description="Clp ATPase C-terminal" evidence="6">
    <location>
        <begin position="715"/>
        <end position="800"/>
    </location>
</feature>
<dbReference type="InterPro" id="IPR019489">
    <property type="entry name" value="Clp_ATPase_C"/>
</dbReference>
<dbReference type="InterPro" id="IPR001270">
    <property type="entry name" value="ClpA/B"/>
</dbReference>
<sequence>MIKRELKKLELVESEHSHDLRHRLITLSFILFALIVFAITLTYVIGPGLLGILSRLFGLAMILLGLWISAFMFEAFARSSARDISPARRALLLMLLKVKEYDDIVSTFCESEAGRFALSRLEIEENTLDLYLKMRLENSDKLTLSEIEDHGDVKTEDDLDILDIVPLLVKHDSSFATFLNKAEIGEGALLASTRWYVERAVQKNEMEEWWRRGNLLSLPSLGRAWAYGGTYMLDRYARDLTEEAKDSYTQTSLPREEEIERLFSTLSRAHERNVLVVGGEGGGADALLSATANILVHGTLSKLRGLRLLSLDGASLLSATKGSSEDKLVTLLNEAVKAGNVILAFHDFGSFLGVARKAGIDLPALLDPYLESALPTIAVVDSNSYHEWIEPNPELGKRFEKLSIGKETEAELLAEVLRTASRDEDRGMVPISYKAARAIALAPKFFPAGLPRDKIHDIMEELLPEARKNKTNLIKEVNVHAYIEKKTHIAVGKVNVVEGKKLLSLEDELKKRVVGQEEGIVAVARALRRARTGIRGGTRPMGSFLFLGPTGVGKTETAKALADIFFGSEKRMVRLDMSEYQDDGSVSRLIGSFESGKQGTLSSMIRDNPYSVVLLDEFEKSSPEVRRLFLQILDEGSFSDMSGKPVSLQNNIIIATSNAAAEKIFALVENGAKGVVGKISLEKHRDELVREIVDSGVMPPELLNRFDAVVFYRPLSELEIGSIARMMLGSLADRLKEKGIVFEITDATIRTVMKYGYDPKFGARPMRRAIADHIEDLVARRIIEGKIRAGDHVALTRLDLD</sequence>
<gene>
    <name evidence="7" type="ORF">COV07_01425</name>
</gene>
<comment type="caution">
    <text evidence="7">The sequence shown here is derived from an EMBL/GenBank/DDBJ whole genome shotgun (WGS) entry which is preliminary data.</text>
</comment>
<feature type="transmembrane region" description="Helical" evidence="4">
    <location>
        <begin position="52"/>
        <end position="73"/>
    </location>
</feature>
<protein>
    <recommendedName>
        <fullName evidence="9">Clp R domain-containing protein</fullName>
    </recommendedName>
</protein>
<evidence type="ECO:0000256" key="2">
    <source>
        <dbReference type="ARBA" id="ARBA00022840"/>
    </source>
</evidence>
<evidence type="ECO:0000256" key="3">
    <source>
        <dbReference type="ARBA" id="ARBA00023186"/>
    </source>
</evidence>
<dbReference type="InterPro" id="IPR003593">
    <property type="entry name" value="AAA+_ATPase"/>
</dbReference>
<evidence type="ECO:0000313" key="8">
    <source>
        <dbReference type="Proteomes" id="UP000230833"/>
    </source>
</evidence>
<dbReference type="PANTHER" id="PTHR11638">
    <property type="entry name" value="ATP-DEPENDENT CLP PROTEASE"/>
    <property type="match status" value="1"/>
</dbReference>
<dbReference type="GO" id="GO:0005524">
    <property type="term" value="F:ATP binding"/>
    <property type="evidence" value="ECO:0007669"/>
    <property type="project" value="UniProtKB-KW"/>
</dbReference>
<feature type="transmembrane region" description="Helical" evidence="4">
    <location>
        <begin position="24"/>
        <end position="46"/>
    </location>
</feature>
<dbReference type="Gene3D" id="3.40.50.300">
    <property type="entry name" value="P-loop containing nucleotide triphosphate hydrolases"/>
    <property type="match status" value="2"/>
</dbReference>
<reference evidence="7 8" key="1">
    <citation type="submission" date="2017-09" db="EMBL/GenBank/DDBJ databases">
        <title>Depth-based differentiation of microbial function through sediment-hosted aquifers and enrichment of novel symbionts in the deep terrestrial subsurface.</title>
        <authorList>
            <person name="Probst A.J."/>
            <person name="Ladd B."/>
            <person name="Jarett J.K."/>
            <person name="Geller-Mcgrath D.E."/>
            <person name="Sieber C.M."/>
            <person name="Emerson J.B."/>
            <person name="Anantharaman K."/>
            <person name="Thomas B.C."/>
            <person name="Malmstrom R."/>
            <person name="Stieglmeier M."/>
            <person name="Klingl A."/>
            <person name="Woyke T."/>
            <person name="Ryan C.M."/>
            <person name="Banfield J.F."/>
        </authorList>
    </citation>
    <scope>NUCLEOTIDE SEQUENCE [LARGE SCALE GENOMIC DNA]</scope>
    <source>
        <strain evidence="7">CG10_big_fil_rev_8_21_14_0_10_45_14</strain>
    </source>
</reference>
<dbReference type="GO" id="GO:0016887">
    <property type="term" value="F:ATP hydrolysis activity"/>
    <property type="evidence" value="ECO:0007669"/>
    <property type="project" value="InterPro"/>
</dbReference>
<dbReference type="Gene3D" id="1.10.8.60">
    <property type="match status" value="1"/>
</dbReference>
<keyword evidence="4" id="KW-0812">Transmembrane</keyword>
<evidence type="ECO:0000259" key="6">
    <source>
        <dbReference type="SMART" id="SM01086"/>
    </source>
</evidence>
<dbReference type="SMART" id="SM00382">
    <property type="entry name" value="AAA"/>
    <property type="match status" value="1"/>
</dbReference>
<evidence type="ECO:0000313" key="7">
    <source>
        <dbReference type="EMBL" id="PIR46978.1"/>
    </source>
</evidence>
<dbReference type="PRINTS" id="PR00300">
    <property type="entry name" value="CLPPROTEASEA"/>
</dbReference>
<dbReference type="SMART" id="SM01086">
    <property type="entry name" value="ClpB_D2-small"/>
    <property type="match status" value="1"/>
</dbReference>
<proteinExistence type="predicted"/>
<name>A0A2H0RKG0_9BACT</name>
<dbReference type="Pfam" id="PF07724">
    <property type="entry name" value="AAA_2"/>
    <property type="match status" value="1"/>
</dbReference>
<evidence type="ECO:0000256" key="1">
    <source>
        <dbReference type="ARBA" id="ARBA00022741"/>
    </source>
</evidence>
<organism evidence="7 8">
    <name type="scientific">Candidatus Vogelbacteria bacterium CG10_big_fil_rev_8_21_14_0_10_45_14</name>
    <dbReference type="NCBI Taxonomy" id="1975042"/>
    <lineage>
        <taxon>Bacteria</taxon>
        <taxon>Candidatus Vogeliibacteriota</taxon>
    </lineage>
</organism>
<dbReference type="GO" id="GO:0005737">
    <property type="term" value="C:cytoplasm"/>
    <property type="evidence" value="ECO:0007669"/>
    <property type="project" value="TreeGrafter"/>
</dbReference>
<dbReference type="InterPro" id="IPR050130">
    <property type="entry name" value="ClpA_ClpB"/>
</dbReference>
<accession>A0A2H0RKG0</accession>
<evidence type="ECO:0000256" key="4">
    <source>
        <dbReference type="SAM" id="Phobius"/>
    </source>
</evidence>
<dbReference type="Pfam" id="PF10431">
    <property type="entry name" value="ClpB_D2-small"/>
    <property type="match status" value="1"/>
</dbReference>
<keyword evidence="1" id="KW-0547">Nucleotide-binding</keyword>
<evidence type="ECO:0000259" key="5">
    <source>
        <dbReference type="SMART" id="SM00382"/>
    </source>
</evidence>
<keyword evidence="3" id="KW-0143">Chaperone</keyword>
<dbReference type="InterPro" id="IPR027417">
    <property type="entry name" value="P-loop_NTPase"/>
</dbReference>
<dbReference type="EMBL" id="PCYL01000016">
    <property type="protein sequence ID" value="PIR46978.1"/>
    <property type="molecule type" value="Genomic_DNA"/>
</dbReference>
<dbReference type="GO" id="GO:0034605">
    <property type="term" value="P:cellular response to heat"/>
    <property type="evidence" value="ECO:0007669"/>
    <property type="project" value="TreeGrafter"/>
</dbReference>
<dbReference type="PANTHER" id="PTHR11638:SF175">
    <property type="entry name" value="ATP-DEPENDENT CLP PROTEASE, ATP-BINDING SUBUNIT CLPC"/>
    <property type="match status" value="1"/>
</dbReference>
<keyword evidence="2" id="KW-0067">ATP-binding</keyword>
<keyword evidence="4" id="KW-1133">Transmembrane helix</keyword>
<evidence type="ECO:0008006" key="9">
    <source>
        <dbReference type="Google" id="ProtNLM"/>
    </source>
</evidence>
<dbReference type="Proteomes" id="UP000230833">
    <property type="component" value="Unassembled WGS sequence"/>
</dbReference>
<keyword evidence="4" id="KW-0472">Membrane</keyword>
<dbReference type="CDD" id="cd19499">
    <property type="entry name" value="RecA-like_ClpB_Hsp104-like"/>
    <property type="match status" value="1"/>
</dbReference>
<dbReference type="AlphaFoldDB" id="A0A2H0RKG0"/>
<feature type="domain" description="AAA+ ATPase" evidence="5">
    <location>
        <begin position="540"/>
        <end position="716"/>
    </location>
</feature>
<dbReference type="SUPFAM" id="SSF52540">
    <property type="entry name" value="P-loop containing nucleoside triphosphate hydrolases"/>
    <property type="match status" value="2"/>
</dbReference>
<dbReference type="InterPro" id="IPR003959">
    <property type="entry name" value="ATPase_AAA_core"/>
</dbReference>